<gene>
    <name evidence="3" type="ORF">Cci01nite_58950</name>
</gene>
<comment type="caution">
    <text evidence="3">The sequence shown here is derived from an EMBL/GenBank/DDBJ whole genome shotgun (WGS) entry which is preliminary data.</text>
</comment>
<organism evidence="3 4">
    <name type="scientific">Catellatospora citrea</name>
    <dbReference type="NCBI Taxonomy" id="53366"/>
    <lineage>
        <taxon>Bacteria</taxon>
        <taxon>Bacillati</taxon>
        <taxon>Actinomycetota</taxon>
        <taxon>Actinomycetes</taxon>
        <taxon>Micromonosporales</taxon>
        <taxon>Micromonosporaceae</taxon>
        <taxon>Catellatospora</taxon>
    </lineage>
</organism>
<keyword evidence="1" id="KW-0732">Signal</keyword>
<sequence>MTRLPRLALTGLTVLTLAVALPTGGSAAPAEAERSGDFGPAVLTGFAKLPALTFVPASDPSGSLLGTTPVNGVTPPFADQPVQGFSGIARNSDGSYDVLSDNGYGNINNSGDFVLRVQRVIPDFGTRGVDVVGGVNLTDPAGFVSWPLTRADRVLTGADFDVESIVKAKDGSYWIGDEFGPYLLHFDRAGRLLAAPVPLPGVNAPESAARLGVTANLGSSKGFEGMAASVDGKYLYPLLEGTVSGDTAGALRINQFDRGANAYTAKRWTYQLESPANAIGDFIAVDKQRFLVIERDNNQGDAAAFKKIYLVDLADRDRNGQVDKTLVADLLNIADPKHLGGTADTFRFPFQTIEDVLILDNRTLAVLNDNNFPFSSGRTPGRPDDNEFITIRLDRSLHADHRVLD</sequence>
<feature type="signal peptide" evidence="1">
    <location>
        <begin position="1"/>
        <end position="27"/>
    </location>
</feature>
<dbReference type="PANTHER" id="PTHR37957">
    <property type="entry name" value="BLR7070 PROTEIN"/>
    <property type="match status" value="1"/>
</dbReference>
<evidence type="ECO:0000313" key="3">
    <source>
        <dbReference type="EMBL" id="GIG00802.1"/>
    </source>
</evidence>
<feature type="domain" description="Phytase-like" evidence="2">
    <location>
        <begin position="80"/>
        <end position="372"/>
    </location>
</feature>
<dbReference type="InterPro" id="IPR027372">
    <property type="entry name" value="Phytase-like_dom"/>
</dbReference>
<reference evidence="3 4" key="1">
    <citation type="submission" date="2021-01" db="EMBL/GenBank/DDBJ databases">
        <title>Whole genome shotgun sequence of Catellatospora citrea NBRC 14495.</title>
        <authorList>
            <person name="Komaki H."/>
            <person name="Tamura T."/>
        </authorList>
    </citation>
    <scope>NUCLEOTIDE SEQUENCE [LARGE SCALE GENOMIC DNA]</scope>
    <source>
        <strain evidence="3 4">NBRC 14495</strain>
    </source>
</reference>
<evidence type="ECO:0000313" key="4">
    <source>
        <dbReference type="Proteomes" id="UP000659904"/>
    </source>
</evidence>
<protein>
    <submittedName>
        <fullName evidence="3">Glycerophosphoryl diester phosphodiesterase</fullName>
    </submittedName>
</protein>
<keyword evidence="4" id="KW-1185">Reference proteome</keyword>
<dbReference type="EMBL" id="BONH01000032">
    <property type="protein sequence ID" value="GIG00802.1"/>
    <property type="molecule type" value="Genomic_DNA"/>
</dbReference>
<evidence type="ECO:0000259" key="2">
    <source>
        <dbReference type="Pfam" id="PF13449"/>
    </source>
</evidence>
<dbReference type="Proteomes" id="UP000659904">
    <property type="component" value="Unassembled WGS sequence"/>
</dbReference>
<accession>A0A8J3KJ03</accession>
<dbReference type="AlphaFoldDB" id="A0A8J3KJ03"/>
<dbReference type="PANTHER" id="PTHR37957:SF1">
    <property type="entry name" value="PHYTASE-LIKE DOMAIN-CONTAINING PROTEIN"/>
    <property type="match status" value="1"/>
</dbReference>
<name>A0A8J3KJ03_9ACTN</name>
<dbReference type="RefSeq" id="WP_120320533.1">
    <property type="nucleotide sequence ID" value="NZ_BONH01000032.1"/>
</dbReference>
<dbReference type="Pfam" id="PF13449">
    <property type="entry name" value="Phytase-like"/>
    <property type="match status" value="1"/>
</dbReference>
<evidence type="ECO:0000256" key="1">
    <source>
        <dbReference type="SAM" id="SignalP"/>
    </source>
</evidence>
<proteinExistence type="predicted"/>
<feature type="chain" id="PRO_5035220308" evidence="1">
    <location>
        <begin position="28"/>
        <end position="405"/>
    </location>
</feature>